<reference evidence="1 2" key="1">
    <citation type="submission" date="2020-08" db="EMBL/GenBank/DDBJ databases">
        <title>Putative novel bacterial strains isolated from necrotic wheat leaf tissues caused by Xanthomonas translucens.</title>
        <authorList>
            <person name="Tambong J.T."/>
        </authorList>
    </citation>
    <scope>NUCLEOTIDE SEQUENCE [LARGE SCALE GENOMIC DNA]</scope>
    <source>
        <strain evidence="2">DOAB 1063</strain>
    </source>
</reference>
<comment type="caution">
    <text evidence="1">The sequence shown here is derived from an EMBL/GenBank/DDBJ whole genome shotgun (WGS) entry which is preliminary data.</text>
</comment>
<evidence type="ECO:0000313" key="2">
    <source>
        <dbReference type="Proteomes" id="UP000597613"/>
    </source>
</evidence>
<name>A0ABR7ALN3_9SPHN</name>
<proteinExistence type="predicted"/>
<evidence type="ECO:0000313" key="1">
    <source>
        <dbReference type="EMBL" id="MBC3941373.1"/>
    </source>
</evidence>
<dbReference type="RefSeq" id="WP_187503139.1">
    <property type="nucleotide sequence ID" value="NZ_CP162536.1"/>
</dbReference>
<gene>
    <name evidence="1" type="ORF">H8S47_06680</name>
</gene>
<accession>A0ABR7ALN3</accession>
<keyword evidence="2" id="KW-1185">Reference proteome</keyword>
<protein>
    <submittedName>
        <fullName evidence="1">Uncharacterized protein</fullName>
    </submittedName>
</protein>
<sequence length="295" mass="31977">MRFIPAGAPSDATYCDTFASEHLATALFTKETVTMTLRFAASTMILGALVSPVADGSAATARAISTIDLSKPFATRSPWRFTATQGEDVEGLSGEEAPGPVSLCISNDNGQSCRPDANYILTPEDGKDAFSEPHVLGNVALVHPSDARTLLLVEIGSLSAMNGDRRVATQLFGYDRGRDVFTRVYAHVTRRNNNQEIRYIAKGVLRGFVISAEPTSDAPFGFWIIVNRSVASGVYKQVLRYRSATTYGDGNRLAVIDSEMPGIQRRLGLWRVGQPLPLPQSGCANPHMRHGALWC</sequence>
<dbReference type="Proteomes" id="UP000597613">
    <property type="component" value="Unassembled WGS sequence"/>
</dbReference>
<dbReference type="EMBL" id="JACONT010000010">
    <property type="protein sequence ID" value="MBC3941373.1"/>
    <property type="molecule type" value="Genomic_DNA"/>
</dbReference>
<organism evidence="1 2">
    <name type="scientific">Sphingomonas albertensis</name>
    <dbReference type="NCBI Taxonomy" id="2762591"/>
    <lineage>
        <taxon>Bacteria</taxon>
        <taxon>Pseudomonadati</taxon>
        <taxon>Pseudomonadota</taxon>
        <taxon>Alphaproteobacteria</taxon>
        <taxon>Sphingomonadales</taxon>
        <taxon>Sphingomonadaceae</taxon>
        <taxon>Sphingomonas</taxon>
    </lineage>
</organism>